<name>A0ABS7UQS2_9BACI</name>
<accession>A0ABS7UQS2</accession>
<reference evidence="1" key="1">
    <citation type="submission" date="2024-05" db="EMBL/GenBank/DDBJ databases">
        <title>Metabacillus sp. nov., isolated from the rhizosphere soil of tomato plants.</title>
        <authorList>
            <person name="Ma R."/>
        </authorList>
    </citation>
    <scope>NUCLEOTIDE SEQUENCE</scope>
    <source>
        <strain evidence="1">DBTR6</strain>
    </source>
</reference>
<gene>
    <name evidence="1" type="ORF">K9V48_09270</name>
</gene>
<keyword evidence="2" id="KW-1185">Reference proteome</keyword>
<protein>
    <submittedName>
        <fullName evidence="1">Z-ring formation inhibitor MciZ</fullName>
    </submittedName>
</protein>
<dbReference type="Pfam" id="PF13072">
    <property type="entry name" value="MciZ"/>
    <property type="match status" value="1"/>
</dbReference>
<evidence type="ECO:0000313" key="2">
    <source>
        <dbReference type="Proteomes" id="UP001165287"/>
    </source>
</evidence>
<organism evidence="1 2">
    <name type="scientific">Metabacillus rhizolycopersici</name>
    <dbReference type="NCBI Taxonomy" id="2875709"/>
    <lineage>
        <taxon>Bacteria</taxon>
        <taxon>Bacillati</taxon>
        <taxon>Bacillota</taxon>
        <taxon>Bacilli</taxon>
        <taxon>Bacillales</taxon>
        <taxon>Bacillaceae</taxon>
        <taxon>Metabacillus</taxon>
    </lineage>
</organism>
<dbReference type="Proteomes" id="UP001165287">
    <property type="component" value="Unassembled WGS sequence"/>
</dbReference>
<comment type="caution">
    <text evidence="1">The sequence shown here is derived from an EMBL/GenBank/DDBJ whole genome shotgun (WGS) entry which is preliminary data.</text>
</comment>
<evidence type="ECO:0000313" key="1">
    <source>
        <dbReference type="EMBL" id="MBZ5750432.1"/>
    </source>
</evidence>
<proteinExistence type="predicted"/>
<dbReference type="EMBL" id="JAIQUM010000015">
    <property type="protein sequence ID" value="MBZ5750432.1"/>
    <property type="molecule type" value="Genomic_DNA"/>
</dbReference>
<dbReference type="InterPro" id="IPR025177">
    <property type="entry name" value="MciZ"/>
</dbReference>
<dbReference type="RefSeq" id="WP_111614176.1">
    <property type="nucleotide sequence ID" value="NZ_JAIQUM010000015.1"/>
</dbReference>
<sequence>MKIYRLEKGIVLIGKAWEIRTKLKEYHRTYATVNEWLHDEKTLKQSSKVSKQ</sequence>